<name>A0A8W8NVK4_MAGGI</name>
<dbReference type="Pfam" id="PF20720">
    <property type="entry name" value="nSTAND3"/>
    <property type="match status" value="1"/>
</dbReference>
<feature type="region of interest" description="Disordered" evidence="1">
    <location>
        <begin position="318"/>
        <end position="338"/>
    </location>
</feature>
<keyword evidence="4" id="KW-1185">Reference proteome</keyword>
<proteinExistence type="predicted"/>
<feature type="compositionally biased region" description="Basic and acidic residues" evidence="1">
    <location>
        <begin position="521"/>
        <end position="532"/>
    </location>
</feature>
<sequence length="565" mass="64539">MLKKVRDKPYVTFVGAPGSGKTATARHIALILQQEGYQCLPITESSKIEEYCDPENKQVFVIDDVVGFLGFDLNSFFTLKRYKETLINPSKPETKVLMTCREVVFRNKQASNSFLTKVENVVLLQSTENALNEKDKRELLSRYQLGKDFLCKVELGSTSPMLPLLCKLFLTKDEYSGYGPSFFTSPVPCILEALDEMKARSVIHYASLVLLMAWQGPLSIDSLEDSNSSDKKDFEGKKCEFLKACEVSTLTENFIFVNALSEMEGTYIVKNDQQVNFIHDSMFEIMAYHFGRHFPEVILENLNDDYIANYIKIDTSNSRKRKRDSEEKTDKTVESSDSVTEHKSVNDLCIKLKESKCPMLAKNWYNALGAGDLFSAFGNASLKHPYVFQPFIGMIEEEPYDMFHSVFLTNLENEKTDISLTVLYSIERNFKPNDAYFLLNGCMLINEIEVFSVKAISFVIYYGHHQILQCIIDRVIREKGNLDDLFENEYTKSSCLPYFDVDASEDSNLEMNDNEDCEDPDSNKHATNRDCDTDSDSETSMHWKPVSIEQIRLLCLGCHSDARSK</sequence>
<feature type="compositionally biased region" description="Acidic residues" evidence="1">
    <location>
        <begin position="509"/>
        <end position="520"/>
    </location>
</feature>
<dbReference type="InterPro" id="IPR027417">
    <property type="entry name" value="P-loop_NTPase"/>
</dbReference>
<feature type="region of interest" description="Disordered" evidence="1">
    <location>
        <begin position="509"/>
        <end position="540"/>
    </location>
</feature>
<dbReference type="Proteomes" id="UP000005408">
    <property type="component" value="Unassembled WGS sequence"/>
</dbReference>
<evidence type="ECO:0000256" key="1">
    <source>
        <dbReference type="SAM" id="MobiDB-lite"/>
    </source>
</evidence>
<feature type="compositionally biased region" description="Basic and acidic residues" evidence="1">
    <location>
        <begin position="323"/>
        <end position="338"/>
    </location>
</feature>
<reference evidence="3" key="1">
    <citation type="submission" date="2022-08" db="UniProtKB">
        <authorList>
            <consortium name="EnsemblMetazoa"/>
        </authorList>
    </citation>
    <scope>IDENTIFICATION</scope>
    <source>
        <strain evidence="3">05x7-T-G4-1.051#20</strain>
    </source>
</reference>
<feature type="domain" description="Novel STAND NTPase 3" evidence="2">
    <location>
        <begin position="3"/>
        <end position="142"/>
    </location>
</feature>
<evidence type="ECO:0000313" key="3">
    <source>
        <dbReference type="EnsemblMetazoa" id="G8550.1:cds"/>
    </source>
</evidence>
<dbReference type="EnsemblMetazoa" id="G8550.1">
    <property type="protein sequence ID" value="G8550.1:cds"/>
    <property type="gene ID" value="G8550"/>
</dbReference>
<dbReference type="InterPro" id="IPR049050">
    <property type="entry name" value="nSTAND3"/>
</dbReference>
<dbReference type="SUPFAM" id="SSF52540">
    <property type="entry name" value="P-loop containing nucleoside triphosphate hydrolases"/>
    <property type="match status" value="1"/>
</dbReference>
<evidence type="ECO:0000259" key="2">
    <source>
        <dbReference type="Pfam" id="PF20720"/>
    </source>
</evidence>
<organism evidence="3 4">
    <name type="scientific">Magallana gigas</name>
    <name type="common">Pacific oyster</name>
    <name type="synonym">Crassostrea gigas</name>
    <dbReference type="NCBI Taxonomy" id="29159"/>
    <lineage>
        <taxon>Eukaryota</taxon>
        <taxon>Metazoa</taxon>
        <taxon>Spiralia</taxon>
        <taxon>Lophotrochozoa</taxon>
        <taxon>Mollusca</taxon>
        <taxon>Bivalvia</taxon>
        <taxon>Autobranchia</taxon>
        <taxon>Pteriomorphia</taxon>
        <taxon>Ostreida</taxon>
        <taxon>Ostreoidea</taxon>
        <taxon>Ostreidae</taxon>
        <taxon>Magallana</taxon>
    </lineage>
</organism>
<protein>
    <recommendedName>
        <fullName evidence="2">Novel STAND NTPase 3 domain-containing protein</fullName>
    </recommendedName>
</protein>
<dbReference type="AlphaFoldDB" id="A0A8W8NVK4"/>
<evidence type="ECO:0000313" key="4">
    <source>
        <dbReference type="Proteomes" id="UP000005408"/>
    </source>
</evidence>
<accession>A0A8W8NVK4</accession>